<evidence type="ECO:0000313" key="3">
    <source>
        <dbReference type="Proteomes" id="UP000594638"/>
    </source>
</evidence>
<feature type="compositionally biased region" description="Basic and acidic residues" evidence="1">
    <location>
        <begin position="233"/>
        <end position="244"/>
    </location>
</feature>
<evidence type="ECO:0000313" key="2">
    <source>
        <dbReference type="EMBL" id="CAA2999852.1"/>
    </source>
</evidence>
<comment type="caution">
    <text evidence="2">The sequence shown here is derived from an EMBL/GenBank/DDBJ whole genome shotgun (WGS) entry which is preliminary data.</text>
</comment>
<proteinExistence type="predicted"/>
<protein>
    <submittedName>
        <fullName evidence="2">Uncharacterized protein</fullName>
    </submittedName>
</protein>
<accession>A0A8S0T390</accession>
<gene>
    <name evidence="2" type="ORF">OLEA9_A036023</name>
</gene>
<feature type="compositionally biased region" description="Acidic residues" evidence="1">
    <location>
        <begin position="212"/>
        <end position="222"/>
    </location>
</feature>
<dbReference type="Proteomes" id="UP000594638">
    <property type="component" value="Unassembled WGS sequence"/>
</dbReference>
<sequence>MEFEFCISKDAWLRAYIFQQNNLKYVKIVIDHFDERQGQDIRLVRIVEGVFNAVDNNVDIQLCTLSTVDDLDVFFVYPWGRVGYRRLLHEFQGSWARKFQKAKRRQVKEITYMVHGFPIAIQVWAYKALLKIMALFGQQLHMYATLRPTDAEAEQPYFSTLVPYDDLPVSMLDDIARTVVALQFNASYADTKNGRQSAMQGSDNGVACGGSGEDETSGDDNGDGQSGSDCDSDDTKDTVEGAGD</sequence>
<dbReference type="Gramene" id="OE9A036023T1">
    <property type="protein sequence ID" value="OE9A036023C1"/>
    <property type="gene ID" value="OE9A036023"/>
</dbReference>
<name>A0A8S0T390_OLEEU</name>
<evidence type="ECO:0000256" key="1">
    <source>
        <dbReference type="SAM" id="MobiDB-lite"/>
    </source>
</evidence>
<reference evidence="2 3" key="1">
    <citation type="submission" date="2019-12" db="EMBL/GenBank/DDBJ databases">
        <authorList>
            <person name="Alioto T."/>
            <person name="Alioto T."/>
            <person name="Gomez Garrido J."/>
        </authorList>
    </citation>
    <scope>NUCLEOTIDE SEQUENCE [LARGE SCALE GENOMIC DNA]</scope>
</reference>
<dbReference type="PANTHER" id="PTHR48449">
    <property type="entry name" value="DUF1985 DOMAIN-CONTAINING PROTEIN"/>
    <property type="match status" value="1"/>
</dbReference>
<dbReference type="PANTHER" id="PTHR48449:SF1">
    <property type="entry name" value="DUF1985 DOMAIN-CONTAINING PROTEIN"/>
    <property type="match status" value="1"/>
</dbReference>
<dbReference type="EMBL" id="CACTIH010005654">
    <property type="protein sequence ID" value="CAA2999852.1"/>
    <property type="molecule type" value="Genomic_DNA"/>
</dbReference>
<feature type="region of interest" description="Disordered" evidence="1">
    <location>
        <begin position="192"/>
        <end position="244"/>
    </location>
</feature>
<dbReference type="AlphaFoldDB" id="A0A8S0T390"/>
<organism evidence="2 3">
    <name type="scientific">Olea europaea subsp. europaea</name>
    <dbReference type="NCBI Taxonomy" id="158383"/>
    <lineage>
        <taxon>Eukaryota</taxon>
        <taxon>Viridiplantae</taxon>
        <taxon>Streptophyta</taxon>
        <taxon>Embryophyta</taxon>
        <taxon>Tracheophyta</taxon>
        <taxon>Spermatophyta</taxon>
        <taxon>Magnoliopsida</taxon>
        <taxon>eudicotyledons</taxon>
        <taxon>Gunneridae</taxon>
        <taxon>Pentapetalae</taxon>
        <taxon>asterids</taxon>
        <taxon>lamiids</taxon>
        <taxon>Lamiales</taxon>
        <taxon>Oleaceae</taxon>
        <taxon>Oleeae</taxon>
        <taxon>Olea</taxon>
    </lineage>
</organism>
<feature type="compositionally biased region" description="Polar residues" evidence="1">
    <location>
        <begin position="192"/>
        <end position="203"/>
    </location>
</feature>
<keyword evidence="3" id="KW-1185">Reference proteome</keyword>